<dbReference type="Pfam" id="PF01329">
    <property type="entry name" value="Pterin_4a"/>
    <property type="match status" value="1"/>
</dbReference>
<evidence type="ECO:0000313" key="5">
    <source>
        <dbReference type="EMBL" id="NER31407.1"/>
    </source>
</evidence>
<accession>A0A6B3NI28</accession>
<comment type="caution">
    <text evidence="5">The sequence shown here is derived from an EMBL/GenBank/DDBJ whole genome shotgun (WGS) entry which is preliminary data.</text>
</comment>
<protein>
    <recommendedName>
        <fullName evidence="4">Putative pterin-4-alpha-carbinolamine dehydratase</fullName>
        <shortName evidence="4">PHS</shortName>
        <ecNumber evidence="4">4.2.1.96</ecNumber>
    </recommendedName>
    <alternativeName>
        <fullName evidence="4">4-alpha-hydroxy-tetrahydropterin dehydratase</fullName>
    </alternativeName>
    <alternativeName>
        <fullName evidence="4">Pterin carbinolamine dehydratase</fullName>
        <shortName evidence="4">PCD</shortName>
    </alternativeName>
</protein>
<evidence type="ECO:0000256" key="1">
    <source>
        <dbReference type="ARBA" id="ARBA00001554"/>
    </source>
</evidence>
<dbReference type="InterPro" id="IPR001533">
    <property type="entry name" value="Pterin_deHydtase"/>
</dbReference>
<evidence type="ECO:0000256" key="4">
    <source>
        <dbReference type="HAMAP-Rule" id="MF_00434"/>
    </source>
</evidence>
<proteinExistence type="inferred from homology"/>
<dbReference type="EC" id="4.2.1.96" evidence="4"/>
<dbReference type="AlphaFoldDB" id="A0A6B3NI28"/>
<gene>
    <name evidence="5" type="ORF">F6J89_28270</name>
</gene>
<dbReference type="PANTHER" id="PTHR12599">
    <property type="entry name" value="PTERIN-4-ALPHA-CARBINOLAMINE DEHYDRATASE"/>
    <property type="match status" value="1"/>
</dbReference>
<evidence type="ECO:0000256" key="2">
    <source>
        <dbReference type="ARBA" id="ARBA00006472"/>
    </source>
</evidence>
<dbReference type="CDD" id="cd00488">
    <property type="entry name" value="PCD_DCoH"/>
    <property type="match status" value="1"/>
</dbReference>
<dbReference type="EMBL" id="JAAHFQ010000809">
    <property type="protein sequence ID" value="NER31407.1"/>
    <property type="molecule type" value="Genomic_DNA"/>
</dbReference>
<comment type="similarity">
    <text evidence="2 4">Belongs to the pterin-4-alpha-carbinolamine dehydratase family.</text>
</comment>
<keyword evidence="3 4" id="KW-0456">Lyase</keyword>
<name>A0A6B3NI28_9CYAN</name>
<dbReference type="NCBIfam" id="NF002017">
    <property type="entry name" value="PRK00823.1-2"/>
    <property type="match status" value="1"/>
</dbReference>
<dbReference type="GO" id="GO:0008124">
    <property type="term" value="F:4-alpha-hydroxytetrahydrobiopterin dehydratase activity"/>
    <property type="evidence" value="ECO:0007669"/>
    <property type="project" value="UniProtKB-UniRule"/>
</dbReference>
<dbReference type="GO" id="GO:0006729">
    <property type="term" value="P:tetrahydrobiopterin biosynthetic process"/>
    <property type="evidence" value="ECO:0007669"/>
    <property type="project" value="InterPro"/>
</dbReference>
<dbReference type="InterPro" id="IPR036428">
    <property type="entry name" value="PCD_sf"/>
</dbReference>
<dbReference type="HAMAP" id="MF_00434">
    <property type="entry name" value="Pterin_4_alpha"/>
    <property type="match status" value="1"/>
</dbReference>
<dbReference type="PANTHER" id="PTHR12599:SF0">
    <property type="entry name" value="PTERIN-4-ALPHA-CARBINOLAMINE DEHYDRATASE"/>
    <property type="match status" value="1"/>
</dbReference>
<dbReference type="Gene3D" id="3.30.1360.20">
    <property type="entry name" value="Transcriptional coactivator/pterin dehydratase"/>
    <property type="match status" value="1"/>
</dbReference>
<reference evidence="5" key="1">
    <citation type="submission" date="2019-11" db="EMBL/GenBank/DDBJ databases">
        <title>Genomic insights into an expanded diversity of filamentous marine cyanobacteria reveals the extraordinary biosynthetic potential of Moorea and Okeania.</title>
        <authorList>
            <person name="Ferreira Leao T."/>
            <person name="Wang M."/>
            <person name="Moss N."/>
            <person name="Da Silva R."/>
            <person name="Sanders J."/>
            <person name="Nurk S."/>
            <person name="Gurevich A."/>
            <person name="Humphrey G."/>
            <person name="Reher R."/>
            <person name="Zhu Q."/>
            <person name="Belda-Ferre P."/>
            <person name="Glukhov E."/>
            <person name="Rex R."/>
            <person name="Dorrestein P.C."/>
            <person name="Knight R."/>
            <person name="Pevzner P."/>
            <person name="Gerwick W.H."/>
            <person name="Gerwick L."/>
        </authorList>
    </citation>
    <scope>NUCLEOTIDE SEQUENCE</scope>
    <source>
        <strain evidence="5">SIO1C4</strain>
    </source>
</reference>
<comment type="catalytic activity">
    <reaction evidence="1 4">
        <text>(4aS,6R)-4a-hydroxy-L-erythro-5,6,7,8-tetrahydrobiopterin = (6R)-L-erythro-6,7-dihydrobiopterin + H2O</text>
        <dbReference type="Rhea" id="RHEA:11920"/>
        <dbReference type="ChEBI" id="CHEBI:15377"/>
        <dbReference type="ChEBI" id="CHEBI:15642"/>
        <dbReference type="ChEBI" id="CHEBI:43120"/>
        <dbReference type="EC" id="4.2.1.96"/>
    </reaction>
</comment>
<evidence type="ECO:0000256" key="3">
    <source>
        <dbReference type="ARBA" id="ARBA00023239"/>
    </source>
</evidence>
<dbReference type="SUPFAM" id="SSF55248">
    <property type="entry name" value="PCD-like"/>
    <property type="match status" value="1"/>
</dbReference>
<organism evidence="5">
    <name type="scientific">Symploca sp. SIO1C4</name>
    <dbReference type="NCBI Taxonomy" id="2607765"/>
    <lineage>
        <taxon>Bacteria</taxon>
        <taxon>Bacillati</taxon>
        <taxon>Cyanobacteriota</taxon>
        <taxon>Cyanophyceae</taxon>
        <taxon>Coleofasciculales</taxon>
        <taxon>Coleofasciculaceae</taxon>
        <taxon>Symploca</taxon>
    </lineage>
</organism>
<sequence length="93" mass="10175">MVDLLSSTEIEERAKQLEGWSVEGKKLELTFTFPGFVEAIAFVNKIVEPAEAVQHHPDLAISYNKVTVSLTTHDAGGLTTKDFDLAQTISKLG</sequence>